<sequence>MIFPGMDPYLEQPQLWPDVHASFIVYLREYLRPLLRPHYLVSIEARVFVEGPDLAHAPDASIRHARPEPLPGAIAVLEADPMVEVVALPLEITETYLIIRYRQAP</sequence>
<dbReference type="Proteomes" id="UP000712673">
    <property type="component" value="Unassembled WGS sequence"/>
</dbReference>
<dbReference type="Pfam" id="PF13267">
    <property type="entry name" value="DUF4058"/>
    <property type="match status" value="1"/>
</dbReference>
<gene>
    <name evidence="1" type="ORF">FJZ47_13875</name>
</gene>
<organism evidence="1 2">
    <name type="scientific">Tectimicrobiota bacterium</name>
    <dbReference type="NCBI Taxonomy" id="2528274"/>
    <lineage>
        <taxon>Bacteria</taxon>
        <taxon>Pseudomonadati</taxon>
        <taxon>Nitrospinota/Tectimicrobiota group</taxon>
        <taxon>Candidatus Tectimicrobiota</taxon>
    </lineage>
</organism>
<dbReference type="InterPro" id="IPR025132">
    <property type="entry name" value="DUF4058"/>
</dbReference>
<evidence type="ECO:0000313" key="2">
    <source>
        <dbReference type="Proteomes" id="UP000712673"/>
    </source>
</evidence>
<comment type="caution">
    <text evidence="1">The sequence shown here is derived from an EMBL/GenBank/DDBJ whole genome shotgun (WGS) entry which is preliminary data.</text>
</comment>
<reference evidence="1" key="1">
    <citation type="submission" date="2019-03" db="EMBL/GenBank/DDBJ databases">
        <title>Lake Tanganyika Metagenome-Assembled Genomes (MAGs).</title>
        <authorList>
            <person name="Tran P."/>
        </authorList>
    </citation>
    <scope>NUCLEOTIDE SEQUENCE</scope>
    <source>
        <strain evidence="1">K_DeepCast_65m_m2_066</strain>
    </source>
</reference>
<protein>
    <submittedName>
        <fullName evidence="1">DUF4058 family protein</fullName>
    </submittedName>
</protein>
<dbReference type="EMBL" id="VGLS01000426">
    <property type="protein sequence ID" value="MBM3224876.1"/>
    <property type="molecule type" value="Genomic_DNA"/>
</dbReference>
<accession>A0A937W4B4</accession>
<evidence type="ECO:0000313" key="1">
    <source>
        <dbReference type="EMBL" id="MBM3224876.1"/>
    </source>
</evidence>
<dbReference type="AlphaFoldDB" id="A0A937W4B4"/>
<proteinExistence type="predicted"/>
<name>A0A937W4B4_UNCTE</name>